<dbReference type="OrthoDB" id="10042460at2759"/>
<comment type="caution">
    <text evidence="2">The sequence shown here is derived from an EMBL/GenBank/DDBJ whole genome shotgun (WGS) entry which is preliminary data.</text>
</comment>
<keyword evidence="1" id="KW-1133">Transmembrane helix</keyword>
<keyword evidence="1" id="KW-0472">Membrane</keyword>
<gene>
    <name evidence="2" type="ORF">BSL78_00183</name>
</gene>
<keyword evidence="1" id="KW-0812">Transmembrane</keyword>
<dbReference type="Proteomes" id="UP000230750">
    <property type="component" value="Unassembled WGS sequence"/>
</dbReference>
<feature type="transmembrane region" description="Helical" evidence="1">
    <location>
        <begin position="334"/>
        <end position="355"/>
    </location>
</feature>
<keyword evidence="3" id="KW-1185">Reference proteome</keyword>
<accession>A0A2G8LRH2</accession>
<name>A0A2G8LRH2_STIJA</name>
<sequence>MDTNNERHLLNSSPLSVNYGNGEMRNVNNCLKALMWLHGVVTWPLSTGTISAMFDDHDKKRWKERLTFISSLISLVVLTFASTVALLLYLYCYFGKIDHFLRFVSYQCYWPSLMSALIICLAALIKNQVGKRRNISWVKVFSVKCCARIMSSFTPKTGTIPLPKCSAFLILYLLVPTVHSALKLTFFITLETECQNCPEYLWLISEISVAYFFSMFCYFLYLNRIHLERESEIASKFIQQHVGEFDECISTVTTFFREYYQLRNILVPWLNFVIFNSTFGLTVFFTWNFNEIVLPSSTTSVPITDSYVPSHHSERGVCSYTCDREQFLHEDNTFVLYNLVVLWRHVMIAILPYYAANALDIKYVWTDFKMEVKFMYSGERESSGRI</sequence>
<evidence type="ECO:0008006" key="4">
    <source>
        <dbReference type="Google" id="ProtNLM"/>
    </source>
</evidence>
<evidence type="ECO:0000313" key="2">
    <source>
        <dbReference type="EMBL" id="PIK62849.1"/>
    </source>
</evidence>
<reference evidence="2 3" key="1">
    <citation type="journal article" date="2017" name="PLoS Biol.">
        <title>The sea cucumber genome provides insights into morphological evolution and visceral regeneration.</title>
        <authorList>
            <person name="Zhang X."/>
            <person name="Sun L."/>
            <person name="Yuan J."/>
            <person name="Sun Y."/>
            <person name="Gao Y."/>
            <person name="Zhang L."/>
            <person name="Li S."/>
            <person name="Dai H."/>
            <person name="Hamel J.F."/>
            <person name="Liu C."/>
            <person name="Yu Y."/>
            <person name="Liu S."/>
            <person name="Lin W."/>
            <person name="Guo K."/>
            <person name="Jin S."/>
            <person name="Xu P."/>
            <person name="Storey K.B."/>
            <person name="Huan P."/>
            <person name="Zhang T."/>
            <person name="Zhou Y."/>
            <person name="Zhang J."/>
            <person name="Lin C."/>
            <person name="Li X."/>
            <person name="Xing L."/>
            <person name="Huo D."/>
            <person name="Sun M."/>
            <person name="Wang L."/>
            <person name="Mercier A."/>
            <person name="Li F."/>
            <person name="Yang H."/>
            <person name="Xiang J."/>
        </authorList>
    </citation>
    <scope>NUCLEOTIDE SEQUENCE [LARGE SCALE GENOMIC DNA]</scope>
    <source>
        <strain evidence="2">Shaxun</strain>
        <tissue evidence="2">Muscle</tissue>
    </source>
</reference>
<feature type="transmembrane region" description="Helical" evidence="1">
    <location>
        <begin position="103"/>
        <end position="125"/>
    </location>
</feature>
<evidence type="ECO:0000313" key="3">
    <source>
        <dbReference type="Proteomes" id="UP000230750"/>
    </source>
</evidence>
<dbReference type="EMBL" id="MRZV01000004">
    <property type="protein sequence ID" value="PIK62849.1"/>
    <property type="molecule type" value="Genomic_DNA"/>
</dbReference>
<evidence type="ECO:0000256" key="1">
    <source>
        <dbReference type="SAM" id="Phobius"/>
    </source>
</evidence>
<dbReference type="AlphaFoldDB" id="A0A2G8LRH2"/>
<organism evidence="2 3">
    <name type="scientific">Stichopus japonicus</name>
    <name type="common">Sea cucumber</name>
    <dbReference type="NCBI Taxonomy" id="307972"/>
    <lineage>
        <taxon>Eukaryota</taxon>
        <taxon>Metazoa</taxon>
        <taxon>Echinodermata</taxon>
        <taxon>Eleutherozoa</taxon>
        <taxon>Echinozoa</taxon>
        <taxon>Holothuroidea</taxon>
        <taxon>Aspidochirotacea</taxon>
        <taxon>Aspidochirotida</taxon>
        <taxon>Stichopodidae</taxon>
        <taxon>Apostichopus</taxon>
    </lineage>
</organism>
<feature type="transmembrane region" description="Helical" evidence="1">
    <location>
        <begin position="200"/>
        <end position="221"/>
    </location>
</feature>
<feature type="transmembrane region" description="Helical" evidence="1">
    <location>
        <begin position="166"/>
        <end position="188"/>
    </location>
</feature>
<feature type="transmembrane region" description="Helical" evidence="1">
    <location>
        <begin position="265"/>
        <end position="287"/>
    </location>
</feature>
<proteinExistence type="predicted"/>
<feature type="transmembrane region" description="Helical" evidence="1">
    <location>
        <begin position="66"/>
        <end position="91"/>
    </location>
</feature>
<protein>
    <recommendedName>
        <fullName evidence="4">Transmembrane protein</fullName>
    </recommendedName>
</protein>